<sequence>MSRSSSPVFTQRNEGDSGRFYISEVSEFSYYLPSDETERERLNLQSQLFYELFDNRYILPPISFKEGDIILDSGTGSGHWLSSVAKHVPETVQLRGIDISSRIFPPPSLTPPNVTFKTGSITSLPKEWNNYISFIHQRLLIGSLQEHHWKKSLSEMYRVLVPGGWVQLQEPNWTLTSPSQMIRDHTAYALKNELCRKRLTVWDIVKHLASWLEQAGFVNVELVEKIRLPLGSWGGERGRFGLKNILELFRGFKKPIMDGGGLGLVGGGGAFDAMLNDLKAQCEATPETYYKYSVFIGQKPYSS</sequence>
<gene>
    <name evidence="1" type="ORF">AGABI1DRAFT_70832</name>
</gene>
<dbReference type="HOGENOM" id="CLU_010595_9_3_1"/>
<evidence type="ECO:0000313" key="1">
    <source>
        <dbReference type="EMBL" id="EKM82192.1"/>
    </source>
</evidence>
<dbReference type="KEGG" id="abp:AGABI1DRAFT70832"/>
<dbReference type="OMA" id="FTPANER"/>
<reference evidence="2" key="1">
    <citation type="journal article" date="2012" name="Proc. Natl. Acad. Sci. U.S.A.">
        <title>Genome sequence of the button mushroom Agaricus bisporus reveals mechanisms governing adaptation to a humic-rich ecological niche.</title>
        <authorList>
            <person name="Morin E."/>
            <person name="Kohler A."/>
            <person name="Baker A.R."/>
            <person name="Foulongne-Oriol M."/>
            <person name="Lombard V."/>
            <person name="Nagy L.G."/>
            <person name="Ohm R.A."/>
            <person name="Patyshakuliyeva A."/>
            <person name="Brun A."/>
            <person name="Aerts A.L."/>
            <person name="Bailey A.M."/>
            <person name="Billette C."/>
            <person name="Coutinho P.M."/>
            <person name="Deakin G."/>
            <person name="Doddapaneni H."/>
            <person name="Floudas D."/>
            <person name="Grimwood J."/>
            <person name="Hilden K."/>
            <person name="Kuees U."/>
            <person name="LaButti K.M."/>
            <person name="Lapidus A."/>
            <person name="Lindquist E.A."/>
            <person name="Lucas S.M."/>
            <person name="Murat C."/>
            <person name="Riley R.W."/>
            <person name="Salamov A.A."/>
            <person name="Schmutz J."/>
            <person name="Subramanian V."/>
            <person name="Woesten H.A.B."/>
            <person name="Xu J."/>
            <person name="Eastwood D.C."/>
            <person name="Foster G.D."/>
            <person name="Sonnenberg A.S."/>
            <person name="Cullen D."/>
            <person name="de Vries R.P."/>
            <person name="Lundell T."/>
            <person name="Hibbett D.S."/>
            <person name="Henrissat B."/>
            <person name="Burton K.S."/>
            <person name="Kerrigan R.W."/>
            <person name="Challen M.P."/>
            <person name="Grigoriev I.V."/>
            <person name="Martin F."/>
        </authorList>
    </citation>
    <scope>NUCLEOTIDE SEQUENCE [LARGE SCALE GENOMIC DNA]</scope>
    <source>
        <strain evidence="2">JB137-S8 / ATCC MYA-4627 / FGSC 10392</strain>
    </source>
</reference>
<dbReference type="EMBL" id="JH971387">
    <property type="protein sequence ID" value="EKM82192.1"/>
    <property type="molecule type" value="Genomic_DNA"/>
</dbReference>
<dbReference type="RefSeq" id="XP_007327321.1">
    <property type="nucleotide sequence ID" value="XM_007327259.1"/>
</dbReference>
<organism evidence="1 2">
    <name type="scientific">Agaricus bisporus var. burnettii (strain JB137-S8 / ATCC MYA-4627 / FGSC 10392)</name>
    <name type="common">White button mushroom</name>
    <dbReference type="NCBI Taxonomy" id="597362"/>
    <lineage>
        <taxon>Eukaryota</taxon>
        <taxon>Fungi</taxon>
        <taxon>Dikarya</taxon>
        <taxon>Basidiomycota</taxon>
        <taxon>Agaricomycotina</taxon>
        <taxon>Agaricomycetes</taxon>
        <taxon>Agaricomycetidae</taxon>
        <taxon>Agaricales</taxon>
        <taxon>Agaricineae</taxon>
        <taxon>Agaricaceae</taxon>
        <taxon>Agaricus</taxon>
    </lineage>
</organism>
<dbReference type="AlphaFoldDB" id="K5XG32"/>
<dbReference type="PANTHER" id="PTHR43591:SF24">
    <property type="entry name" value="2-METHOXY-6-POLYPRENYL-1,4-BENZOQUINOL METHYLASE, MITOCHONDRIAL"/>
    <property type="match status" value="1"/>
</dbReference>
<dbReference type="Gene3D" id="3.40.50.150">
    <property type="entry name" value="Vaccinia Virus protein VP39"/>
    <property type="match status" value="1"/>
</dbReference>
<dbReference type="InParanoid" id="K5XG32"/>
<dbReference type="SUPFAM" id="SSF53335">
    <property type="entry name" value="S-adenosyl-L-methionine-dependent methyltransferases"/>
    <property type="match status" value="1"/>
</dbReference>
<dbReference type="CDD" id="cd02440">
    <property type="entry name" value="AdoMet_MTases"/>
    <property type="match status" value="1"/>
</dbReference>
<keyword evidence="2" id="KW-1185">Reference proteome</keyword>
<dbReference type="OrthoDB" id="184880at2759"/>
<dbReference type="GeneID" id="18830911"/>
<dbReference type="InterPro" id="IPR029063">
    <property type="entry name" value="SAM-dependent_MTases_sf"/>
</dbReference>
<dbReference type="Proteomes" id="UP000008493">
    <property type="component" value="Unassembled WGS sequence"/>
</dbReference>
<dbReference type="PANTHER" id="PTHR43591">
    <property type="entry name" value="METHYLTRANSFERASE"/>
    <property type="match status" value="1"/>
</dbReference>
<dbReference type="Pfam" id="PF13489">
    <property type="entry name" value="Methyltransf_23"/>
    <property type="match status" value="1"/>
</dbReference>
<evidence type="ECO:0000313" key="2">
    <source>
        <dbReference type="Proteomes" id="UP000008493"/>
    </source>
</evidence>
<protein>
    <recommendedName>
        <fullName evidence="3">Methyltransferase domain-containing protein</fullName>
    </recommendedName>
</protein>
<accession>K5XG32</accession>
<dbReference type="eggNOG" id="ENOG502S8W5">
    <property type="taxonomic scope" value="Eukaryota"/>
</dbReference>
<name>K5XG32_AGABU</name>
<evidence type="ECO:0008006" key="3">
    <source>
        <dbReference type="Google" id="ProtNLM"/>
    </source>
</evidence>
<proteinExistence type="predicted"/>
<dbReference type="GO" id="GO:0008168">
    <property type="term" value="F:methyltransferase activity"/>
    <property type="evidence" value="ECO:0007669"/>
    <property type="project" value="TreeGrafter"/>
</dbReference>